<sequence>MASLNSSRLIKNKQRNILIITSLAVFTLIVISELLKGNMTNNEIGKLLLARQYVDPGWIPEDFYINQPQKYQIIFQSIFGKLSMATGFLATSIIGRMTYYLLFALGVTLLSAEIGLNFYSLLLATILFLNKQGMIAGEWIIGELGPKGFSYAFISIALWLVIKKYYIPMAIILGLATSFHVLVGGYATISIALFLVLQILSRQIECPSLRKIGAIFIVYIVFGCFSIIPIFQHFTSSSVDSIDSRFTASYIYVFLRNPHHLYPLAWSIKMWLWLVFYISLATLICFLIHKNKFPFNSSDLSSQQKSACSQLSRFALVMLIPFVLGLVIFPIDRDGKFLQYYPFRFGDAMLPMITCLLFCRALECSFPHIRVRKIFLSFCAVIVAMTYVHGGFIFIGQAFALQGFPWNHPDGIRSNGKAMFAWIKDNTPKNSVIISPPAKFNEFTWLSERATIAKFKHVPSDDATIQVWYERLNDLSGNPNKWEKVGFAVREQLNDGYANLTTRQVESLMLKYKAKYFMTASDHQLDLPIAYQDQEYIIYSSD</sequence>
<keyword evidence="1" id="KW-0812">Transmembrane</keyword>
<dbReference type="EMBL" id="LMTZ01000118">
    <property type="protein sequence ID" value="KST64769.1"/>
    <property type="molecule type" value="Genomic_DNA"/>
</dbReference>
<dbReference type="RefSeq" id="WP_058184158.1">
    <property type="nucleotide sequence ID" value="NZ_LMTZ01000118.1"/>
</dbReference>
<feature type="transmembrane region" description="Helical" evidence="1">
    <location>
        <begin position="270"/>
        <end position="289"/>
    </location>
</feature>
<evidence type="ECO:0000313" key="5">
    <source>
        <dbReference type="Proteomes" id="UP000053372"/>
    </source>
</evidence>
<feature type="domain" description="DUF6798" evidence="2">
    <location>
        <begin position="417"/>
        <end position="475"/>
    </location>
</feature>
<feature type="transmembrane region" description="Helical" evidence="1">
    <location>
        <begin position="374"/>
        <end position="395"/>
    </location>
</feature>
<feature type="transmembrane region" description="Helical" evidence="1">
    <location>
        <begin position="73"/>
        <end position="94"/>
    </location>
</feature>
<reference evidence="4 5" key="1">
    <citation type="journal article" date="2015" name="Genome Announc.">
        <title>Draft Genome of the Euendolithic (true boring) Cyanobacterium Mastigocoleus testarum strain BC008.</title>
        <authorList>
            <person name="Guida B.S."/>
            <person name="Garcia-Pichel F."/>
        </authorList>
    </citation>
    <scope>NUCLEOTIDE SEQUENCE [LARGE SCALE GENOMIC DNA]</scope>
    <source>
        <strain evidence="4 5">BC008</strain>
    </source>
</reference>
<gene>
    <name evidence="3" type="ORF">BC008_40410</name>
    <name evidence="4" type="ORF">BC008_41385</name>
</gene>
<feature type="transmembrane region" description="Helical" evidence="1">
    <location>
        <begin position="149"/>
        <end position="167"/>
    </location>
</feature>
<dbReference type="InterPro" id="IPR046477">
    <property type="entry name" value="DUF6798"/>
</dbReference>
<keyword evidence="5" id="KW-1185">Reference proteome</keyword>
<keyword evidence="1" id="KW-0472">Membrane</keyword>
<feature type="transmembrane region" description="Helical" evidence="1">
    <location>
        <begin position="17"/>
        <end position="35"/>
    </location>
</feature>
<evidence type="ECO:0000259" key="2">
    <source>
        <dbReference type="Pfam" id="PF20604"/>
    </source>
</evidence>
<evidence type="ECO:0000313" key="4">
    <source>
        <dbReference type="EMBL" id="KST64769.1"/>
    </source>
</evidence>
<feature type="transmembrane region" description="Helical" evidence="1">
    <location>
        <begin position="343"/>
        <end position="362"/>
    </location>
</feature>
<comment type="caution">
    <text evidence="4">The sequence shown here is derived from an EMBL/GenBank/DDBJ whole genome shotgun (WGS) entry which is preliminary data.</text>
</comment>
<organism evidence="4 5">
    <name type="scientific">Mastigocoleus testarum BC008</name>
    <dbReference type="NCBI Taxonomy" id="371196"/>
    <lineage>
        <taxon>Bacteria</taxon>
        <taxon>Bacillati</taxon>
        <taxon>Cyanobacteriota</taxon>
        <taxon>Cyanophyceae</taxon>
        <taxon>Nostocales</taxon>
        <taxon>Hapalosiphonaceae</taxon>
        <taxon>Mastigocoleus</taxon>
    </lineage>
</organism>
<feature type="transmembrane region" description="Helical" evidence="1">
    <location>
        <begin position="212"/>
        <end position="231"/>
    </location>
</feature>
<keyword evidence="1" id="KW-1133">Transmembrane helix</keyword>
<feature type="transmembrane region" description="Helical" evidence="1">
    <location>
        <begin position="179"/>
        <end position="200"/>
    </location>
</feature>
<accession>A0A0V7ZJZ5</accession>
<dbReference type="AlphaFoldDB" id="A0A0V7ZJZ5"/>
<evidence type="ECO:0000256" key="1">
    <source>
        <dbReference type="SAM" id="Phobius"/>
    </source>
</evidence>
<feature type="transmembrane region" description="Helical" evidence="1">
    <location>
        <begin position="100"/>
        <end position="129"/>
    </location>
</feature>
<dbReference type="Proteomes" id="UP000053372">
    <property type="component" value="Unassembled WGS sequence"/>
</dbReference>
<dbReference type="Pfam" id="PF20604">
    <property type="entry name" value="DUF6798"/>
    <property type="match status" value="1"/>
</dbReference>
<dbReference type="EMBL" id="LMTZ01000129">
    <property type="protein sequence ID" value="KST64059.1"/>
    <property type="molecule type" value="Genomic_DNA"/>
</dbReference>
<protein>
    <recommendedName>
        <fullName evidence="2">DUF6798 domain-containing protein</fullName>
    </recommendedName>
</protein>
<proteinExistence type="predicted"/>
<name>A0A0V7ZJZ5_9CYAN</name>
<evidence type="ECO:0000313" key="3">
    <source>
        <dbReference type="EMBL" id="KST64059.1"/>
    </source>
</evidence>
<feature type="transmembrane region" description="Helical" evidence="1">
    <location>
        <begin position="310"/>
        <end position="331"/>
    </location>
</feature>